<evidence type="ECO:0000256" key="5">
    <source>
        <dbReference type="ARBA" id="ARBA00023136"/>
    </source>
</evidence>
<sequence>MDALMAALVAALLTQVSDRTPWAAAALANRYDNKGVVIAGVALALAFGNTLGAIGGVVVAPMLSPNAQGLLLALALLSGGVAGFWPIKPAKGRSWRLGAFGSSFVAVAMLGFGDRMQFITAALAAQATTPAFAAIGATIGSVAVTIPAILLGEKGMRKLPTTALRLVAAAVLMVAGAVQALSALRLI</sequence>
<reference evidence="7 8" key="1">
    <citation type="submission" date="2023-11" db="EMBL/GenBank/DDBJ databases">
        <title>MicrobeMod: A computational toolkit for identifying prokaryotic methylation and restriction-modification with nanopore sequencing.</title>
        <authorList>
            <person name="Crits-Christoph A."/>
            <person name="Kang S.C."/>
            <person name="Lee H."/>
            <person name="Ostrov N."/>
        </authorList>
    </citation>
    <scope>NUCLEOTIDE SEQUENCE [LARGE SCALE GENOMIC DNA]</scope>
    <source>
        <strain evidence="7 8">ATCC 14820</strain>
    </source>
</reference>
<dbReference type="PANTHER" id="PTHR12608:SF1">
    <property type="entry name" value="TRANSMEMBRANE PROTEIN 165"/>
    <property type="match status" value="1"/>
</dbReference>
<name>A0ABU4PJ76_9SPHN</name>
<proteinExistence type="inferred from homology"/>
<comment type="caution">
    <text evidence="7">The sequence shown here is derived from an EMBL/GenBank/DDBJ whole genome shotgun (WGS) entry which is preliminary data.</text>
</comment>
<dbReference type="InterPro" id="IPR001727">
    <property type="entry name" value="GDT1-like"/>
</dbReference>
<dbReference type="EMBL" id="JAWXXV010000001">
    <property type="protein sequence ID" value="MDX5983484.1"/>
    <property type="molecule type" value="Genomic_DNA"/>
</dbReference>
<accession>A0ABU4PJ76</accession>
<comment type="similarity">
    <text evidence="2 6">Belongs to the GDT1 family.</text>
</comment>
<keyword evidence="8" id="KW-1185">Reference proteome</keyword>
<keyword evidence="5 6" id="KW-0472">Membrane</keyword>
<dbReference type="Pfam" id="PF01169">
    <property type="entry name" value="GDT1"/>
    <property type="match status" value="2"/>
</dbReference>
<feature type="transmembrane region" description="Helical" evidence="6">
    <location>
        <begin position="132"/>
        <end position="151"/>
    </location>
</feature>
<gene>
    <name evidence="7" type="ORF">SIL82_04365</name>
</gene>
<dbReference type="RefSeq" id="WP_010405027.1">
    <property type="nucleotide sequence ID" value="NZ_JAWXXV010000001.1"/>
</dbReference>
<dbReference type="Proteomes" id="UP001279660">
    <property type="component" value="Unassembled WGS sequence"/>
</dbReference>
<keyword evidence="4 6" id="KW-1133">Transmembrane helix</keyword>
<organism evidence="7 8">
    <name type="scientific">Sphingomonas echinoides</name>
    <dbReference type="NCBI Taxonomy" id="59803"/>
    <lineage>
        <taxon>Bacteria</taxon>
        <taxon>Pseudomonadati</taxon>
        <taxon>Pseudomonadota</taxon>
        <taxon>Alphaproteobacteria</taxon>
        <taxon>Sphingomonadales</taxon>
        <taxon>Sphingomonadaceae</taxon>
        <taxon>Sphingomonas</taxon>
    </lineage>
</organism>
<evidence type="ECO:0000313" key="8">
    <source>
        <dbReference type="Proteomes" id="UP001279660"/>
    </source>
</evidence>
<evidence type="ECO:0000256" key="4">
    <source>
        <dbReference type="ARBA" id="ARBA00022989"/>
    </source>
</evidence>
<dbReference type="PANTHER" id="PTHR12608">
    <property type="entry name" value="TRANSMEMBRANE PROTEIN HTP-1 RELATED"/>
    <property type="match status" value="1"/>
</dbReference>
<keyword evidence="3 6" id="KW-0812">Transmembrane</keyword>
<evidence type="ECO:0000256" key="1">
    <source>
        <dbReference type="ARBA" id="ARBA00004141"/>
    </source>
</evidence>
<protein>
    <recommendedName>
        <fullName evidence="6">GDT1 family protein</fullName>
    </recommendedName>
</protein>
<feature type="transmembrane region" description="Helical" evidence="6">
    <location>
        <begin position="163"/>
        <end position="184"/>
    </location>
</feature>
<feature type="transmembrane region" description="Helical" evidence="6">
    <location>
        <begin position="93"/>
        <end position="112"/>
    </location>
</feature>
<feature type="transmembrane region" description="Helical" evidence="6">
    <location>
        <begin position="70"/>
        <end position="87"/>
    </location>
</feature>
<comment type="subcellular location">
    <subcellularLocation>
        <location evidence="1 6">Membrane</location>
        <topology evidence="1 6">Multi-pass membrane protein</topology>
    </subcellularLocation>
</comment>
<evidence type="ECO:0000313" key="7">
    <source>
        <dbReference type="EMBL" id="MDX5983484.1"/>
    </source>
</evidence>
<feature type="transmembrane region" description="Helical" evidence="6">
    <location>
        <begin position="36"/>
        <end position="63"/>
    </location>
</feature>
<evidence type="ECO:0000256" key="3">
    <source>
        <dbReference type="ARBA" id="ARBA00022692"/>
    </source>
</evidence>
<evidence type="ECO:0000256" key="6">
    <source>
        <dbReference type="RuleBase" id="RU365102"/>
    </source>
</evidence>
<evidence type="ECO:0000256" key="2">
    <source>
        <dbReference type="ARBA" id="ARBA00009190"/>
    </source>
</evidence>